<name>A0A1X2HRJ9_SYNRA</name>
<comment type="caution">
    <text evidence="2">The sequence shown here is derived from an EMBL/GenBank/DDBJ whole genome shotgun (WGS) entry which is preliminary data.</text>
</comment>
<dbReference type="InParanoid" id="A0A1X2HRJ9"/>
<evidence type="ECO:0000256" key="1">
    <source>
        <dbReference type="SAM" id="Phobius"/>
    </source>
</evidence>
<accession>A0A1X2HRJ9</accession>
<protein>
    <submittedName>
        <fullName evidence="2">Uncharacterized protein</fullName>
    </submittedName>
</protein>
<keyword evidence="1" id="KW-0472">Membrane</keyword>
<evidence type="ECO:0000313" key="2">
    <source>
        <dbReference type="EMBL" id="ORZ02215.1"/>
    </source>
</evidence>
<evidence type="ECO:0000313" key="3">
    <source>
        <dbReference type="Proteomes" id="UP000242180"/>
    </source>
</evidence>
<sequence length="108" mass="12137">MITHTAVLETAPSERKDHIIPDDSRFVAPAVSNTRSRFGITIGIIFGTILAVSLVVAGFFAVQTMRRKRSKRRRWLYQLHQDTVPLSEFAPESDFAQTVRHASTLNAL</sequence>
<dbReference type="Proteomes" id="UP000242180">
    <property type="component" value="Unassembled WGS sequence"/>
</dbReference>
<proteinExistence type="predicted"/>
<gene>
    <name evidence="2" type="ORF">BCR43DRAFT_500302</name>
</gene>
<keyword evidence="1" id="KW-1133">Transmembrane helix</keyword>
<organism evidence="2 3">
    <name type="scientific">Syncephalastrum racemosum</name>
    <name type="common">Filamentous fungus</name>
    <dbReference type="NCBI Taxonomy" id="13706"/>
    <lineage>
        <taxon>Eukaryota</taxon>
        <taxon>Fungi</taxon>
        <taxon>Fungi incertae sedis</taxon>
        <taxon>Mucoromycota</taxon>
        <taxon>Mucoromycotina</taxon>
        <taxon>Mucoromycetes</taxon>
        <taxon>Mucorales</taxon>
        <taxon>Syncephalastraceae</taxon>
        <taxon>Syncephalastrum</taxon>
    </lineage>
</organism>
<keyword evidence="3" id="KW-1185">Reference proteome</keyword>
<dbReference type="EMBL" id="MCGN01000001">
    <property type="protein sequence ID" value="ORZ02215.1"/>
    <property type="molecule type" value="Genomic_DNA"/>
</dbReference>
<feature type="transmembrane region" description="Helical" evidence="1">
    <location>
        <begin position="38"/>
        <end position="62"/>
    </location>
</feature>
<keyword evidence="1" id="KW-0812">Transmembrane</keyword>
<reference evidence="2 3" key="1">
    <citation type="submission" date="2016-07" db="EMBL/GenBank/DDBJ databases">
        <title>Pervasive Adenine N6-methylation of Active Genes in Fungi.</title>
        <authorList>
            <consortium name="DOE Joint Genome Institute"/>
            <person name="Mondo S.J."/>
            <person name="Dannebaum R.O."/>
            <person name="Kuo R.C."/>
            <person name="Labutti K."/>
            <person name="Haridas S."/>
            <person name="Kuo A."/>
            <person name="Salamov A."/>
            <person name="Ahrendt S.R."/>
            <person name="Lipzen A."/>
            <person name="Sullivan W."/>
            <person name="Andreopoulos W.B."/>
            <person name="Clum A."/>
            <person name="Lindquist E."/>
            <person name="Daum C."/>
            <person name="Ramamoorthy G.K."/>
            <person name="Gryganskyi A."/>
            <person name="Culley D."/>
            <person name="Magnuson J.K."/>
            <person name="James T.Y."/>
            <person name="O'Malley M.A."/>
            <person name="Stajich J.E."/>
            <person name="Spatafora J.W."/>
            <person name="Visel A."/>
            <person name="Grigoriev I.V."/>
        </authorList>
    </citation>
    <scope>NUCLEOTIDE SEQUENCE [LARGE SCALE GENOMIC DNA]</scope>
    <source>
        <strain evidence="2 3">NRRL 2496</strain>
    </source>
</reference>
<dbReference type="AlphaFoldDB" id="A0A1X2HRJ9"/>